<protein>
    <recommendedName>
        <fullName evidence="1">Phospholipid/glycerol acyltransferase domain-containing protein</fullName>
    </recommendedName>
</protein>
<evidence type="ECO:0000259" key="1">
    <source>
        <dbReference type="SMART" id="SM00563"/>
    </source>
</evidence>
<evidence type="ECO:0000313" key="2">
    <source>
        <dbReference type="EMBL" id="AHC14864.1"/>
    </source>
</evidence>
<reference evidence="2 3" key="1">
    <citation type="journal article" date="2015" name="Stand. Genomic Sci.">
        <title>Complete genome sequence and description of Salinispira pacifica gen. nov., sp. nov., a novel spirochaete isolated form a hypersaline microbial mat.</title>
        <authorList>
            <person name="Ben Hania W."/>
            <person name="Joseph M."/>
            <person name="Schumann P."/>
            <person name="Bunk B."/>
            <person name="Fiebig A."/>
            <person name="Sproer C."/>
            <person name="Klenk H.P."/>
            <person name="Fardeau M.L."/>
            <person name="Spring S."/>
        </authorList>
    </citation>
    <scope>NUCLEOTIDE SEQUENCE [LARGE SCALE GENOMIC DNA]</scope>
    <source>
        <strain evidence="2 3">L21-RPul-D2</strain>
    </source>
</reference>
<dbReference type="STRING" id="1307761.L21SP2_1467"/>
<accession>V5WH27</accession>
<dbReference type="Proteomes" id="UP000018680">
    <property type="component" value="Chromosome"/>
</dbReference>
<dbReference type="eggNOG" id="COG0204">
    <property type="taxonomic scope" value="Bacteria"/>
</dbReference>
<dbReference type="GO" id="GO:0016746">
    <property type="term" value="F:acyltransferase activity"/>
    <property type="evidence" value="ECO:0007669"/>
    <property type="project" value="InterPro"/>
</dbReference>
<dbReference type="OrthoDB" id="355720at2"/>
<sequence length="428" mass="49574">MTREARWILRYLSPLYLRLGEGISTLEIRGMDRYLSSLAAFKRKETGLVIAFRHIAKADAPILSTIFGRELPRHLHERQQDYYWVRFLFGSMVLDWAGPAARWLFPRIGSLPVDKQRLVRSQIDAIRQIIDQERHPLCLAPEGQVNYYNYRSGEVTRGLTHFIRWNQRRYPSARVQPIRILYYYSGAARLTKKALRRVFQFASGIPGTSGDSAAALTEASRQLISWLYSYLMEQGPLNGYLQSDAGFNPESVSTKELVEVICRTIIHRAADHFTIPDAASPLEQLFHFRNRVFDQVRESGYGVASISREIRRQWRKPSMMSDLLTSYQHQQILDVLINFQPRYHLQRSRKPNEGLDEAQESLNRRAEQALCLLDIINRVRGGDVNSRFMPRGTKAIAEFMSPMDFPQNSEAEGWVKEWKGRFQDNEGS</sequence>
<evidence type="ECO:0000313" key="3">
    <source>
        <dbReference type="Proteomes" id="UP000018680"/>
    </source>
</evidence>
<dbReference type="SMART" id="SM00563">
    <property type="entry name" value="PlsC"/>
    <property type="match status" value="1"/>
</dbReference>
<dbReference type="KEGG" id="slr:L21SP2_1467"/>
<keyword evidence="3" id="KW-1185">Reference proteome</keyword>
<dbReference type="InterPro" id="IPR002123">
    <property type="entry name" value="Plipid/glycerol_acylTrfase"/>
</dbReference>
<dbReference type="EMBL" id="CP006939">
    <property type="protein sequence ID" value="AHC14864.1"/>
    <property type="molecule type" value="Genomic_DNA"/>
</dbReference>
<name>V5WH27_9SPIO</name>
<dbReference type="HOGENOM" id="CLU_640746_0_0_12"/>
<feature type="domain" description="Phospholipid/glycerol acyltransferase" evidence="1">
    <location>
        <begin position="48"/>
        <end position="183"/>
    </location>
</feature>
<organism evidence="2 3">
    <name type="scientific">Salinispira pacifica</name>
    <dbReference type="NCBI Taxonomy" id="1307761"/>
    <lineage>
        <taxon>Bacteria</taxon>
        <taxon>Pseudomonadati</taxon>
        <taxon>Spirochaetota</taxon>
        <taxon>Spirochaetia</taxon>
        <taxon>Spirochaetales</taxon>
        <taxon>Spirochaetaceae</taxon>
        <taxon>Salinispira</taxon>
    </lineage>
</organism>
<gene>
    <name evidence="2" type="ORF">L21SP2_1467</name>
</gene>
<dbReference type="RefSeq" id="WP_024267787.1">
    <property type="nucleotide sequence ID" value="NC_023035.1"/>
</dbReference>
<proteinExistence type="predicted"/>
<dbReference type="AlphaFoldDB" id="V5WH27"/>